<dbReference type="InterPro" id="IPR036866">
    <property type="entry name" value="RibonucZ/Hydroxyglut_hydro"/>
</dbReference>
<evidence type="ECO:0000313" key="7">
    <source>
        <dbReference type="EMBL" id="MFB9148904.1"/>
    </source>
</evidence>
<dbReference type="PANTHER" id="PTHR42978:SF7">
    <property type="entry name" value="METALLO-HYDROLASE RV2300C-RELATED"/>
    <property type="match status" value="1"/>
</dbReference>
<keyword evidence="8" id="KW-1185">Reference proteome</keyword>
<dbReference type="PANTHER" id="PTHR42978">
    <property type="entry name" value="QUORUM-QUENCHING LACTONASE YTNP-RELATED-RELATED"/>
    <property type="match status" value="1"/>
</dbReference>
<dbReference type="Proteomes" id="UP001589670">
    <property type="component" value="Unassembled WGS sequence"/>
</dbReference>
<evidence type="ECO:0000313" key="8">
    <source>
        <dbReference type="Proteomes" id="UP001589670"/>
    </source>
</evidence>
<sequence length="291" mass="32352">MKIHAIETGRVRVTERWREGEGDGLRRLLNAWFDKATTGWLPVHVWVIEHPEGLIVVDTGIPADANRPRYFPPFMPLIQRAAVFDIAPEEEIGPQMRALGLEPRDVRWVVMTHLHQDHDGGLHHFPSAEVLVSRDEWSFACGLRGRMNGYLNQRWPRGFAPTPVDFEDGPLGPFPRHASLTRAGDVTLVPTPGHSPGHLSVLLEEGEPTIMFAGDTSYTEDHLLRMVADGIGTDLEAEIETHRRILAHAAQRPTVYLPSHDPDSAGRLAHRITLDPHGTAAARVGRLGKVA</sequence>
<reference evidence="7 8" key="1">
    <citation type="submission" date="2024-09" db="EMBL/GenBank/DDBJ databases">
        <authorList>
            <person name="Sun Q."/>
            <person name="Mori K."/>
        </authorList>
    </citation>
    <scope>NUCLEOTIDE SEQUENCE [LARGE SCALE GENOMIC DNA]</scope>
    <source>
        <strain evidence="7 8">CECT 9424</strain>
    </source>
</reference>
<gene>
    <name evidence="7" type="ORF">ACFFU4_03970</name>
</gene>
<accession>A0ABV5HWV5</accession>
<dbReference type="Pfam" id="PF00753">
    <property type="entry name" value="Lactamase_B"/>
    <property type="match status" value="1"/>
</dbReference>
<keyword evidence="5" id="KW-0862">Zinc</keyword>
<feature type="domain" description="Metallo-beta-lactamase" evidence="6">
    <location>
        <begin position="42"/>
        <end position="260"/>
    </location>
</feature>
<dbReference type="SMART" id="SM00849">
    <property type="entry name" value="Lactamase_B"/>
    <property type="match status" value="1"/>
</dbReference>
<evidence type="ECO:0000256" key="5">
    <source>
        <dbReference type="ARBA" id="ARBA00022833"/>
    </source>
</evidence>
<evidence type="ECO:0000256" key="2">
    <source>
        <dbReference type="ARBA" id="ARBA00007749"/>
    </source>
</evidence>
<dbReference type="RefSeq" id="WP_377067277.1">
    <property type="nucleotide sequence ID" value="NZ_JBHMEC010000008.1"/>
</dbReference>
<dbReference type="InterPro" id="IPR001279">
    <property type="entry name" value="Metallo-B-lactamas"/>
</dbReference>
<evidence type="ECO:0000259" key="6">
    <source>
        <dbReference type="SMART" id="SM00849"/>
    </source>
</evidence>
<dbReference type="EMBL" id="JBHMEC010000008">
    <property type="protein sequence ID" value="MFB9148904.1"/>
    <property type="molecule type" value="Genomic_DNA"/>
</dbReference>
<organism evidence="7 8">
    <name type="scientific">Roseovarius ramblicola</name>
    <dbReference type="NCBI Taxonomy" id="2022336"/>
    <lineage>
        <taxon>Bacteria</taxon>
        <taxon>Pseudomonadati</taxon>
        <taxon>Pseudomonadota</taxon>
        <taxon>Alphaproteobacteria</taxon>
        <taxon>Rhodobacterales</taxon>
        <taxon>Roseobacteraceae</taxon>
        <taxon>Roseovarius</taxon>
    </lineage>
</organism>
<evidence type="ECO:0000256" key="4">
    <source>
        <dbReference type="ARBA" id="ARBA00022801"/>
    </source>
</evidence>
<dbReference type="CDD" id="cd07729">
    <property type="entry name" value="AHL_lactonase_MBL-fold"/>
    <property type="match status" value="1"/>
</dbReference>
<keyword evidence="4" id="KW-0378">Hydrolase</keyword>
<name>A0ABV5HWV5_9RHOB</name>
<protein>
    <submittedName>
        <fullName evidence="7">N-acyl homoserine lactonase family protein</fullName>
    </submittedName>
</protein>
<dbReference type="Gene3D" id="3.60.15.10">
    <property type="entry name" value="Ribonuclease Z/Hydroxyacylglutathione hydrolase-like"/>
    <property type="match status" value="1"/>
</dbReference>
<keyword evidence="3" id="KW-0479">Metal-binding</keyword>
<proteinExistence type="inferred from homology"/>
<evidence type="ECO:0000256" key="1">
    <source>
        <dbReference type="ARBA" id="ARBA00001947"/>
    </source>
</evidence>
<evidence type="ECO:0000256" key="3">
    <source>
        <dbReference type="ARBA" id="ARBA00022723"/>
    </source>
</evidence>
<dbReference type="SUPFAM" id="SSF56281">
    <property type="entry name" value="Metallo-hydrolase/oxidoreductase"/>
    <property type="match status" value="1"/>
</dbReference>
<dbReference type="InterPro" id="IPR051013">
    <property type="entry name" value="MBL_superfamily_lactonases"/>
</dbReference>
<comment type="caution">
    <text evidence="7">The sequence shown here is derived from an EMBL/GenBank/DDBJ whole genome shotgun (WGS) entry which is preliminary data.</text>
</comment>
<comment type="similarity">
    <text evidence="2">Belongs to the metallo-beta-lactamase superfamily.</text>
</comment>
<comment type="cofactor">
    <cofactor evidence="1">
        <name>Zn(2+)</name>
        <dbReference type="ChEBI" id="CHEBI:29105"/>
    </cofactor>
</comment>